<reference evidence="7" key="2">
    <citation type="submission" date="2017-12" db="EMBL/GenBank/DDBJ databases">
        <title>WGS assembly of Marchantia polymorpha.</title>
        <authorList>
            <person name="Bowman J.L."/>
            <person name="Kohchi T."/>
            <person name="Yamato K.T."/>
            <person name="Jenkins J."/>
            <person name="Shu S."/>
            <person name="Ishizaki K."/>
            <person name="Yamaoka S."/>
            <person name="Nishihama R."/>
            <person name="Nakamura Y."/>
            <person name="Berger F."/>
            <person name="Adam C."/>
            <person name="Aki S.S."/>
            <person name="Althoff F."/>
            <person name="Araki T."/>
            <person name="Arteaga-Vazquez M.A."/>
            <person name="Balasubrmanian S."/>
            <person name="Bauer D."/>
            <person name="Boehm C.R."/>
            <person name="Briginshaw L."/>
            <person name="Caballero-Perez J."/>
            <person name="Catarino B."/>
            <person name="Chen F."/>
            <person name="Chiyoda S."/>
            <person name="Chovatia M."/>
            <person name="Davies K.M."/>
            <person name="Delmans M."/>
            <person name="Demura T."/>
            <person name="Dierschke T."/>
            <person name="Dolan L."/>
            <person name="Dorantes-Acosta A.E."/>
            <person name="Eklund D.M."/>
            <person name="Florent S.N."/>
            <person name="Flores-Sandoval E."/>
            <person name="Fujiyama A."/>
            <person name="Fukuzawa H."/>
            <person name="Galik B."/>
            <person name="Grimanelli D."/>
            <person name="Grimwood J."/>
            <person name="Grossniklaus U."/>
            <person name="Hamada T."/>
            <person name="Haseloff J."/>
            <person name="Hetherington A.J."/>
            <person name="Higo A."/>
            <person name="Hirakawa Y."/>
            <person name="Hundley H.N."/>
            <person name="Ikeda Y."/>
            <person name="Inoue K."/>
            <person name="Inoue S."/>
            <person name="Ishida S."/>
            <person name="Jia Q."/>
            <person name="Kakita M."/>
            <person name="Kanazawa T."/>
            <person name="Kawai Y."/>
            <person name="Kawashima T."/>
            <person name="Kennedy M."/>
            <person name="Kinose K."/>
            <person name="Kinoshita T."/>
            <person name="Kohara Y."/>
            <person name="Koide E."/>
            <person name="Komatsu K."/>
            <person name="Kopischke S."/>
            <person name="Kubo M."/>
            <person name="Kyozuka J."/>
            <person name="Lagercrantz U."/>
            <person name="Lin S.S."/>
            <person name="Lindquist E."/>
            <person name="Lipzen A.M."/>
            <person name="Lu C."/>
            <person name="Luna E.D."/>
            <person name="Martienssen R.A."/>
            <person name="Minamino N."/>
            <person name="Mizutani M."/>
            <person name="Mizutani M."/>
            <person name="Mochizuki N."/>
            <person name="Monte I."/>
            <person name="Mosher R."/>
            <person name="Nagasaki H."/>
            <person name="Nakagami H."/>
            <person name="Naramoto S."/>
            <person name="Nishitani K."/>
            <person name="Ohtani M."/>
            <person name="Okamoto T."/>
            <person name="Okumura M."/>
            <person name="Phillips J."/>
            <person name="Pollak B."/>
            <person name="Reinders A."/>
            <person name="Roevekamp M."/>
            <person name="Sano R."/>
            <person name="Sawa S."/>
            <person name="Schmid M.W."/>
            <person name="Shirakawa M."/>
            <person name="Solano R."/>
            <person name="Spunde A."/>
            <person name="Suetsugu N."/>
            <person name="Sugano S."/>
            <person name="Sugiyama A."/>
            <person name="Sun R."/>
            <person name="Suzuki Y."/>
            <person name="Takenaka M."/>
            <person name="Takezawa D."/>
            <person name="Tomogane H."/>
            <person name="Tsuzuki M."/>
            <person name="Ueda T."/>
            <person name="Umeda M."/>
            <person name="Ward J.M."/>
            <person name="Watanabe Y."/>
            <person name="Yazaki K."/>
            <person name="Yokoyama R."/>
            <person name="Yoshitake Y."/>
            <person name="Yotsui I."/>
            <person name="Zachgo S."/>
            <person name="Schmutz J."/>
        </authorList>
    </citation>
    <scope>NUCLEOTIDE SEQUENCE [LARGE SCALE GENOMIC DNA]</scope>
    <source>
        <strain evidence="7">Tak-1</strain>
    </source>
</reference>
<dbReference type="FunFam" id="3.40.30.10:FF:000016">
    <property type="entry name" value="Glutathione S-transferase F2"/>
    <property type="match status" value="1"/>
</dbReference>
<dbReference type="InterPro" id="IPR010987">
    <property type="entry name" value="Glutathione-S-Trfase_C-like"/>
</dbReference>
<dbReference type="PROSITE" id="PS50404">
    <property type="entry name" value="GST_NTER"/>
    <property type="match status" value="1"/>
</dbReference>
<proteinExistence type="inferred from homology"/>
<dbReference type="Gramene" id="Mp5g16180.3">
    <property type="protein sequence ID" value="Mp5g16180.3.cds"/>
    <property type="gene ID" value="Mp5g16180"/>
</dbReference>
<name>A0A2R6W1J3_MARPO</name>
<keyword evidence="8" id="KW-1185">Reference proteome</keyword>
<evidence type="ECO:0000259" key="6">
    <source>
        <dbReference type="PROSITE" id="PS50405"/>
    </source>
</evidence>
<dbReference type="SFLD" id="SFLDG00358">
    <property type="entry name" value="Main_(cytGST)"/>
    <property type="match status" value="1"/>
</dbReference>
<reference evidence="8" key="1">
    <citation type="journal article" date="2017" name="Cell">
        <title>Insights into land plant evolution garnered from the Marchantia polymorpha genome.</title>
        <authorList>
            <person name="Bowman J.L."/>
            <person name="Kohchi T."/>
            <person name="Yamato K.T."/>
            <person name="Jenkins J."/>
            <person name="Shu S."/>
            <person name="Ishizaki K."/>
            <person name="Yamaoka S."/>
            <person name="Nishihama R."/>
            <person name="Nakamura Y."/>
            <person name="Berger F."/>
            <person name="Adam C."/>
            <person name="Aki S.S."/>
            <person name="Althoff F."/>
            <person name="Araki T."/>
            <person name="Arteaga-Vazquez M.A."/>
            <person name="Balasubrmanian S."/>
            <person name="Barry K."/>
            <person name="Bauer D."/>
            <person name="Boehm C.R."/>
            <person name="Briginshaw L."/>
            <person name="Caballero-Perez J."/>
            <person name="Catarino B."/>
            <person name="Chen F."/>
            <person name="Chiyoda S."/>
            <person name="Chovatia M."/>
            <person name="Davies K.M."/>
            <person name="Delmans M."/>
            <person name="Demura T."/>
            <person name="Dierschke T."/>
            <person name="Dolan L."/>
            <person name="Dorantes-Acosta A.E."/>
            <person name="Eklund D.M."/>
            <person name="Florent S.N."/>
            <person name="Flores-Sandoval E."/>
            <person name="Fujiyama A."/>
            <person name="Fukuzawa H."/>
            <person name="Galik B."/>
            <person name="Grimanelli D."/>
            <person name="Grimwood J."/>
            <person name="Grossniklaus U."/>
            <person name="Hamada T."/>
            <person name="Haseloff J."/>
            <person name="Hetherington A.J."/>
            <person name="Higo A."/>
            <person name="Hirakawa Y."/>
            <person name="Hundley H.N."/>
            <person name="Ikeda Y."/>
            <person name="Inoue K."/>
            <person name="Inoue S.I."/>
            <person name="Ishida S."/>
            <person name="Jia Q."/>
            <person name="Kakita M."/>
            <person name="Kanazawa T."/>
            <person name="Kawai Y."/>
            <person name="Kawashima T."/>
            <person name="Kennedy M."/>
            <person name="Kinose K."/>
            <person name="Kinoshita T."/>
            <person name="Kohara Y."/>
            <person name="Koide E."/>
            <person name="Komatsu K."/>
            <person name="Kopischke S."/>
            <person name="Kubo M."/>
            <person name="Kyozuka J."/>
            <person name="Lagercrantz U."/>
            <person name="Lin S.S."/>
            <person name="Lindquist E."/>
            <person name="Lipzen A.M."/>
            <person name="Lu C.W."/>
            <person name="De Luna E."/>
            <person name="Martienssen R.A."/>
            <person name="Minamino N."/>
            <person name="Mizutani M."/>
            <person name="Mizutani M."/>
            <person name="Mochizuki N."/>
            <person name="Monte I."/>
            <person name="Mosher R."/>
            <person name="Nagasaki H."/>
            <person name="Nakagami H."/>
            <person name="Naramoto S."/>
            <person name="Nishitani K."/>
            <person name="Ohtani M."/>
            <person name="Okamoto T."/>
            <person name="Okumura M."/>
            <person name="Phillips J."/>
            <person name="Pollak B."/>
            <person name="Reinders A."/>
            <person name="Rovekamp M."/>
            <person name="Sano R."/>
            <person name="Sawa S."/>
            <person name="Schmid M.W."/>
            <person name="Shirakawa M."/>
            <person name="Solano R."/>
            <person name="Spunde A."/>
            <person name="Suetsugu N."/>
            <person name="Sugano S."/>
            <person name="Sugiyama A."/>
            <person name="Sun R."/>
            <person name="Suzuki Y."/>
            <person name="Takenaka M."/>
            <person name="Takezawa D."/>
            <person name="Tomogane H."/>
            <person name="Tsuzuki M."/>
            <person name="Ueda T."/>
            <person name="Umeda M."/>
            <person name="Ward J.M."/>
            <person name="Watanabe Y."/>
            <person name="Yazaki K."/>
            <person name="Yokoyama R."/>
            <person name="Yoshitake Y."/>
            <person name="Yotsui I."/>
            <person name="Zachgo S."/>
            <person name="Schmutz J."/>
        </authorList>
    </citation>
    <scope>NUCLEOTIDE SEQUENCE [LARGE SCALE GENOMIC DNA]</scope>
    <source>
        <strain evidence="8">Tak-1</strain>
    </source>
</reference>
<dbReference type="GO" id="GO:0005737">
    <property type="term" value="C:cytoplasm"/>
    <property type="evidence" value="ECO:0000318"/>
    <property type="project" value="GO_Central"/>
</dbReference>
<dbReference type="GO" id="GO:0006749">
    <property type="term" value="P:glutathione metabolic process"/>
    <property type="evidence" value="ECO:0000318"/>
    <property type="project" value="GO_Central"/>
</dbReference>
<dbReference type="EMBL" id="KZ772854">
    <property type="protein sequence ID" value="PTQ27727.1"/>
    <property type="molecule type" value="Genomic_DNA"/>
</dbReference>
<dbReference type="InterPro" id="IPR036249">
    <property type="entry name" value="Thioredoxin-like_sf"/>
</dbReference>
<dbReference type="OMA" id="GYEKANG"/>
<dbReference type="Pfam" id="PF02798">
    <property type="entry name" value="GST_N"/>
    <property type="match status" value="1"/>
</dbReference>
<dbReference type="Pfam" id="PF00043">
    <property type="entry name" value="GST_C"/>
    <property type="match status" value="1"/>
</dbReference>
<dbReference type="EMBL" id="KZ772854">
    <property type="protein sequence ID" value="PTQ27728.1"/>
    <property type="molecule type" value="Genomic_DNA"/>
</dbReference>
<dbReference type="PANTHER" id="PTHR43900">
    <property type="entry name" value="GLUTATHIONE S-TRANSFERASE RHO"/>
    <property type="match status" value="1"/>
</dbReference>
<dbReference type="SFLD" id="SFLDS00019">
    <property type="entry name" value="Glutathione_Transferase_(cytos"/>
    <property type="match status" value="1"/>
</dbReference>
<accession>A0A2R6W1J3</accession>
<dbReference type="Gramene" id="Mp5g16180.1">
    <property type="protein sequence ID" value="Mp5g16180.1.cds"/>
    <property type="gene ID" value="Mp5g16180"/>
</dbReference>
<dbReference type="AlphaFoldDB" id="A0A2R6W1J3"/>
<dbReference type="PANTHER" id="PTHR43900:SF3">
    <property type="entry name" value="GLUTATHIONE S-TRANSFERASE RHO"/>
    <property type="match status" value="1"/>
</dbReference>
<dbReference type="FunFam" id="1.20.1050.10:FF:000004">
    <property type="entry name" value="Glutathione S-transferase F2"/>
    <property type="match status" value="1"/>
</dbReference>
<dbReference type="PROSITE" id="PS50405">
    <property type="entry name" value="GST_CTER"/>
    <property type="match status" value="1"/>
</dbReference>
<evidence type="ECO:0000313" key="7">
    <source>
        <dbReference type="EMBL" id="PTQ27729.1"/>
    </source>
</evidence>
<dbReference type="InterPro" id="IPR004046">
    <property type="entry name" value="GST_C"/>
</dbReference>
<protein>
    <recommendedName>
        <fullName evidence="2">glutathione transferase</fullName>
        <ecNumber evidence="2">2.5.1.18</ecNumber>
    </recommendedName>
</protein>
<dbReference type="InterPro" id="IPR004045">
    <property type="entry name" value="Glutathione_S-Trfase_N"/>
</dbReference>
<comment type="similarity">
    <text evidence="1">Belongs to the GST superfamily. Phi family.</text>
</comment>
<feature type="domain" description="GST N-terminal" evidence="5">
    <location>
        <begin position="10"/>
        <end position="92"/>
    </location>
</feature>
<dbReference type="SUPFAM" id="SSF52833">
    <property type="entry name" value="Thioredoxin-like"/>
    <property type="match status" value="1"/>
</dbReference>
<dbReference type="Proteomes" id="UP000244005">
    <property type="component" value="Unassembled WGS sequence"/>
</dbReference>
<evidence type="ECO:0000256" key="1">
    <source>
        <dbReference type="ARBA" id="ARBA00010128"/>
    </source>
</evidence>
<evidence type="ECO:0000256" key="4">
    <source>
        <dbReference type="ARBA" id="ARBA00047960"/>
    </source>
</evidence>
<dbReference type="GO" id="GO:0009636">
    <property type="term" value="P:response to toxic substance"/>
    <property type="evidence" value="ECO:0007669"/>
    <property type="project" value="UniProtKB-ARBA"/>
</dbReference>
<evidence type="ECO:0000256" key="2">
    <source>
        <dbReference type="ARBA" id="ARBA00012452"/>
    </source>
</evidence>
<dbReference type="GO" id="GO:0004364">
    <property type="term" value="F:glutathione transferase activity"/>
    <property type="evidence" value="ECO:0000318"/>
    <property type="project" value="GO_Central"/>
</dbReference>
<dbReference type="EMBL" id="KZ772854">
    <property type="protein sequence ID" value="PTQ27729.1"/>
    <property type="molecule type" value="Genomic_DNA"/>
</dbReference>
<gene>
    <name evidence="7" type="ORF">MARPO_0185s0005</name>
</gene>
<dbReference type="Gene3D" id="3.40.30.10">
    <property type="entry name" value="Glutaredoxin"/>
    <property type="match status" value="1"/>
</dbReference>
<evidence type="ECO:0000259" key="5">
    <source>
        <dbReference type="PROSITE" id="PS50404"/>
    </source>
</evidence>
<evidence type="ECO:0000313" key="8">
    <source>
        <dbReference type="Proteomes" id="UP000244005"/>
    </source>
</evidence>
<dbReference type="OrthoDB" id="422574at2759"/>
<dbReference type="SUPFAM" id="SSF47616">
    <property type="entry name" value="GST C-terminal domain-like"/>
    <property type="match status" value="1"/>
</dbReference>
<dbReference type="Gene3D" id="1.20.1050.10">
    <property type="match status" value="1"/>
</dbReference>
<dbReference type="EC" id="2.5.1.18" evidence="2"/>
<dbReference type="GO" id="GO:0043295">
    <property type="term" value="F:glutathione binding"/>
    <property type="evidence" value="ECO:0000318"/>
    <property type="project" value="GO_Central"/>
</dbReference>
<feature type="domain" description="GST C-terminal" evidence="6">
    <location>
        <begin position="99"/>
        <end position="226"/>
    </location>
</feature>
<dbReference type="Gramene" id="Mp5g16180.2">
    <property type="protein sequence ID" value="Mp5g16180.2.cds"/>
    <property type="gene ID" value="Mp5g16180"/>
</dbReference>
<keyword evidence="3" id="KW-0808">Transferase</keyword>
<evidence type="ECO:0000256" key="3">
    <source>
        <dbReference type="ARBA" id="ARBA00022679"/>
    </source>
</evidence>
<sequence length="226" mass="25576">MSQVADEGIMTIQVHGPVGLTSTGRVLITLFEKEVEHFEVVNVDMMNLEHKTPEYLKSQPFGQIPFIVDGDLTLYETRAIARYIEHKFGDQGTPLYGQTPEDHALTEQWLEVESHHYMGPVHDVVYNVCFAHLWGKKCDDVVVAAGMAKLEAVLDVYEDRLSATEYLAGSFFGLADMSHIPFTYFMIHLAHKGHIFFCRPHVNAWVAKIHSRSSTLKWLNMAGLAK</sequence>
<organism evidence="7 8">
    <name type="scientific">Marchantia polymorpha</name>
    <name type="common">Common liverwort</name>
    <name type="synonym">Marchantia aquatica</name>
    <dbReference type="NCBI Taxonomy" id="3197"/>
    <lineage>
        <taxon>Eukaryota</taxon>
        <taxon>Viridiplantae</taxon>
        <taxon>Streptophyta</taxon>
        <taxon>Embryophyta</taxon>
        <taxon>Marchantiophyta</taxon>
        <taxon>Marchantiopsida</taxon>
        <taxon>Marchantiidae</taxon>
        <taxon>Marchantiales</taxon>
        <taxon>Marchantiaceae</taxon>
        <taxon>Marchantia</taxon>
    </lineage>
</organism>
<dbReference type="InterPro" id="IPR040079">
    <property type="entry name" value="Glutathione_S-Trfase"/>
</dbReference>
<dbReference type="InterPro" id="IPR036282">
    <property type="entry name" value="Glutathione-S-Trfase_C_sf"/>
</dbReference>
<comment type="catalytic activity">
    <reaction evidence="4">
        <text>RX + glutathione = an S-substituted glutathione + a halide anion + H(+)</text>
        <dbReference type="Rhea" id="RHEA:16437"/>
        <dbReference type="ChEBI" id="CHEBI:15378"/>
        <dbReference type="ChEBI" id="CHEBI:16042"/>
        <dbReference type="ChEBI" id="CHEBI:17792"/>
        <dbReference type="ChEBI" id="CHEBI:57925"/>
        <dbReference type="ChEBI" id="CHEBI:90779"/>
        <dbReference type="EC" id="2.5.1.18"/>
    </reaction>
</comment>